<evidence type="ECO:0000256" key="1">
    <source>
        <dbReference type="SAM" id="Phobius"/>
    </source>
</evidence>
<reference evidence="2 3" key="1">
    <citation type="submission" date="2018-06" db="EMBL/GenBank/DDBJ databases">
        <title>Pseudomonas diversity within urban Lake Michigan freshwaters.</title>
        <authorList>
            <person name="Batrich M."/>
            <person name="Hatzopoulos T."/>
            <person name="Putonti C."/>
        </authorList>
    </citation>
    <scope>NUCLEOTIDE SEQUENCE [LARGE SCALE GENOMIC DNA]</scope>
    <source>
        <strain evidence="2 3">MB-090714</strain>
    </source>
</reference>
<keyword evidence="1" id="KW-0472">Membrane</keyword>
<dbReference type="AlphaFoldDB" id="A0A2V4L3Q7"/>
<accession>A0A2V4L3Q7</accession>
<keyword evidence="1" id="KW-0812">Transmembrane</keyword>
<feature type="transmembrane region" description="Helical" evidence="1">
    <location>
        <begin position="7"/>
        <end position="28"/>
    </location>
</feature>
<protein>
    <submittedName>
        <fullName evidence="2">DUF2938 domain-containing protein</fullName>
    </submittedName>
</protein>
<dbReference type="InterPro" id="IPR021329">
    <property type="entry name" value="DUF2938"/>
</dbReference>
<dbReference type="OrthoDB" id="9812539at2"/>
<feature type="transmembrane region" description="Helical" evidence="1">
    <location>
        <begin position="104"/>
        <end position="123"/>
    </location>
</feature>
<dbReference type="Pfam" id="PF11158">
    <property type="entry name" value="DUF2938"/>
    <property type="match status" value="1"/>
</dbReference>
<organism evidence="2 3">
    <name type="scientific">Aquipseudomonas alcaligenes</name>
    <name type="common">Pseudomonas alcaligenes</name>
    <dbReference type="NCBI Taxonomy" id="43263"/>
    <lineage>
        <taxon>Bacteria</taxon>
        <taxon>Pseudomonadati</taxon>
        <taxon>Pseudomonadota</taxon>
        <taxon>Gammaproteobacteria</taxon>
        <taxon>Pseudomonadales</taxon>
        <taxon>Pseudomonadaceae</taxon>
        <taxon>Aquipseudomonas</taxon>
    </lineage>
</organism>
<comment type="caution">
    <text evidence="2">The sequence shown here is derived from an EMBL/GenBank/DDBJ whole genome shotgun (WGS) entry which is preliminary data.</text>
</comment>
<evidence type="ECO:0000313" key="3">
    <source>
        <dbReference type="Proteomes" id="UP000248146"/>
    </source>
</evidence>
<evidence type="ECO:0000313" key="2">
    <source>
        <dbReference type="EMBL" id="PYC27509.1"/>
    </source>
</evidence>
<feature type="transmembrane region" description="Helical" evidence="1">
    <location>
        <begin position="143"/>
        <end position="163"/>
    </location>
</feature>
<feature type="transmembrane region" description="Helical" evidence="1">
    <location>
        <begin position="74"/>
        <end position="97"/>
    </location>
</feature>
<sequence length="165" mass="17176">MNPLLHNFLLISAIGAGATLVMDAWLLLLQRLGVPTLSFAFVGRWVGHLARGRVRHAAIAKATPVRGELALGWLVHYATGIVFAALLLALAGTGWAARPTPLPALALGLATVAMPLLLIQPAMGAGIASRNTPTPLRNSLKSLATHSVFGLGLYLSAVLIAALQP</sequence>
<gene>
    <name evidence="2" type="ORF">DMO17_07160</name>
</gene>
<dbReference type="RefSeq" id="WP_110681807.1">
    <property type="nucleotide sequence ID" value="NZ_QJRX01000003.1"/>
</dbReference>
<name>A0A2V4L3Q7_AQUAC</name>
<dbReference type="Proteomes" id="UP000248146">
    <property type="component" value="Unassembled WGS sequence"/>
</dbReference>
<dbReference type="EMBL" id="QJRX01000003">
    <property type="protein sequence ID" value="PYC27509.1"/>
    <property type="molecule type" value="Genomic_DNA"/>
</dbReference>
<keyword evidence="1" id="KW-1133">Transmembrane helix</keyword>
<proteinExistence type="predicted"/>